<gene>
    <name evidence="3" type="ORF">MGWOODY_XGa131</name>
</gene>
<dbReference type="InterPro" id="IPR025251">
    <property type="entry name" value="DUF4213"/>
</dbReference>
<evidence type="ECO:0000313" key="3">
    <source>
        <dbReference type="EMBL" id="CUS50566.1"/>
    </source>
</evidence>
<accession>A0A160TQJ0</accession>
<name>A0A160TQJ0_9ZZZZ</name>
<organism evidence="3">
    <name type="scientific">hydrothermal vent metagenome</name>
    <dbReference type="NCBI Taxonomy" id="652676"/>
    <lineage>
        <taxon>unclassified sequences</taxon>
        <taxon>metagenomes</taxon>
        <taxon>ecological metagenomes</taxon>
    </lineage>
</organism>
<evidence type="ECO:0008006" key="4">
    <source>
        <dbReference type="Google" id="ProtNLM"/>
    </source>
</evidence>
<reference evidence="3" key="1">
    <citation type="submission" date="2015-10" db="EMBL/GenBank/DDBJ databases">
        <authorList>
            <person name="Gilbert D.G."/>
        </authorList>
    </citation>
    <scope>NUCLEOTIDE SEQUENCE</scope>
</reference>
<evidence type="ECO:0000259" key="1">
    <source>
        <dbReference type="Pfam" id="PF04016"/>
    </source>
</evidence>
<dbReference type="AlphaFoldDB" id="A0A160TQJ0"/>
<dbReference type="Pfam" id="PF13938">
    <property type="entry name" value="DUF4213"/>
    <property type="match status" value="1"/>
</dbReference>
<feature type="domain" description="DUF4213" evidence="2">
    <location>
        <begin position="44"/>
        <end position="104"/>
    </location>
</feature>
<dbReference type="InterPro" id="IPR007161">
    <property type="entry name" value="DUF364"/>
</dbReference>
<protein>
    <recommendedName>
        <fullName evidence="4">Heavy-metal chelation domain-containing protein</fullName>
    </recommendedName>
</protein>
<evidence type="ECO:0000259" key="2">
    <source>
        <dbReference type="Pfam" id="PF13938"/>
    </source>
</evidence>
<dbReference type="Pfam" id="PF04016">
    <property type="entry name" value="DUF364"/>
    <property type="match status" value="1"/>
</dbReference>
<proteinExistence type="predicted"/>
<dbReference type="Gene3D" id="3.40.50.11590">
    <property type="match status" value="1"/>
</dbReference>
<feature type="domain" description="Putative heavy-metal chelation" evidence="1">
    <location>
        <begin position="123"/>
        <end position="240"/>
    </location>
</feature>
<sequence length="274" mass="29918">MSIASELISLTADICQQRSLPPVSWLHLPPENPRDPHHKKFGVLVLADGSCGFFYTRLGDNLKQLRNKIDEKQILGTPVLDLAEGYDNANLVKRSLGLGALNAIAQHVFSRSAGVLQSDVDPLGQLDLNISHQVGMVGYFKPLIRMLKDQRVPVTVIEKDEGYFDYDGLVDVTLDVGALKRCDRVLITASTLLNDSLDSVLANCAANAQVALIGPTVGCLPDPFFARGIDVVGGSRIADLCGLKKHMEYGENWGDSVIKYCINKKQYPGAHCLF</sequence>
<dbReference type="EMBL" id="CZRL01000032">
    <property type="protein sequence ID" value="CUS50566.1"/>
    <property type="molecule type" value="Genomic_DNA"/>
</dbReference>
<dbReference type="SUPFAM" id="SSF159713">
    <property type="entry name" value="Dhaf3308-like"/>
    <property type="match status" value="1"/>
</dbReference>